<dbReference type="PANTHER" id="PTHR43811">
    <property type="entry name" value="FKBP-TYPE PEPTIDYL-PROLYL CIS-TRANS ISOMERASE FKPA"/>
    <property type="match status" value="1"/>
</dbReference>
<dbReference type="AlphaFoldDB" id="A0A7S4ST12"/>
<feature type="domain" description="PPIase FKBP-type" evidence="7">
    <location>
        <begin position="175"/>
        <end position="259"/>
    </location>
</feature>
<comment type="catalytic activity">
    <reaction evidence="1 5">
        <text>[protein]-peptidylproline (omega=180) = [protein]-peptidylproline (omega=0)</text>
        <dbReference type="Rhea" id="RHEA:16237"/>
        <dbReference type="Rhea" id="RHEA-COMP:10747"/>
        <dbReference type="Rhea" id="RHEA-COMP:10748"/>
        <dbReference type="ChEBI" id="CHEBI:83833"/>
        <dbReference type="ChEBI" id="CHEBI:83834"/>
        <dbReference type="EC" id="5.2.1.8"/>
    </reaction>
</comment>
<sequence length="259" mass="29632">MGRRRKSRSEDAEEEELELQWERKRQRTLGHEEKSKQKTNNCQGTEDATEGETRSQKETNPAAVAAAKPVLSEEEAAVAKRERKRLKKERQRERKKTEQENTKRKKAEQENAKQSQSKNEKAQSVESKLSQKKQQAKKEEQNSPQKGKQMEYKTLRKGVKYIDVVVGRGPIVQDRKKLRVKYVLRAKNHMNGKVIDSSSNFGFRLGKGEVIQGWDIGMEGMRQGGIRRLIVPMQAGYGNRDIGAGRGADLYFEISVLSC</sequence>
<organism evidence="8">
    <name type="scientific">Ditylum brightwellii</name>
    <dbReference type="NCBI Taxonomy" id="49249"/>
    <lineage>
        <taxon>Eukaryota</taxon>
        <taxon>Sar</taxon>
        <taxon>Stramenopiles</taxon>
        <taxon>Ochrophyta</taxon>
        <taxon>Bacillariophyta</taxon>
        <taxon>Mediophyceae</taxon>
        <taxon>Lithodesmiophycidae</taxon>
        <taxon>Lithodesmiales</taxon>
        <taxon>Lithodesmiaceae</taxon>
        <taxon>Ditylum</taxon>
    </lineage>
</organism>
<dbReference type="EC" id="5.2.1.8" evidence="2 5"/>
<dbReference type="Pfam" id="PF00254">
    <property type="entry name" value="FKBP_C"/>
    <property type="match status" value="1"/>
</dbReference>
<evidence type="ECO:0000256" key="1">
    <source>
        <dbReference type="ARBA" id="ARBA00000971"/>
    </source>
</evidence>
<feature type="compositionally biased region" description="Basic and acidic residues" evidence="6">
    <location>
        <begin position="90"/>
        <end position="111"/>
    </location>
</feature>
<dbReference type="SUPFAM" id="SSF54534">
    <property type="entry name" value="FKBP-like"/>
    <property type="match status" value="1"/>
</dbReference>
<evidence type="ECO:0000256" key="5">
    <source>
        <dbReference type="PROSITE-ProRule" id="PRU00277"/>
    </source>
</evidence>
<evidence type="ECO:0000256" key="4">
    <source>
        <dbReference type="ARBA" id="ARBA00023235"/>
    </source>
</evidence>
<dbReference type="InterPro" id="IPR001179">
    <property type="entry name" value="PPIase_FKBP_dom"/>
</dbReference>
<protein>
    <recommendedName>
        <fullName evidence="2 5">peptidylprolyl isomerase</fullName>
        <ecNumber evidence="2 5">5.2.1.8</ecNumber>
    </recommendedName>
</protein>
<evidence type="ECO:0000256" key="6">
    <source>
        <dbReference type="SAM" id="MobiDB-lite"/>
    </source>
</evidence>
<dbReference type="PANTHER" id="PTHR43811:SF19">
    <property type="entry name" value="39 KDA FK506-BINDING NUCLEAR PROTEIN"/>
    <property type="match status" value="1"/>
</dbReference>
<dbReference type="GO" id="GO:0003755">
    <property type="term" value="F:peptidyl-prolyl cis-trans isomerase activity"/>
    <property type="evidence" value="ECO:0007669"/>
    <property type="project" value="UniProtKB-KW"/>
</dbReference>
<accession>A0A7S4ST12</accession>
<evidence type="ECO:0000259" key="7">
    <source>
        <dbReference type="PROSITE" id="PS50059"/>
    </source>
</evidence>
<gene>
    <name evidence="8" type="ORF">DBRI00130_LOCUS38785</name>
</gene>
<feature type="region of interest" description="Disordered" evidence="6">
    <location>
        <begin position="1"/>
        <end position="152"/>
    </location>
</feature>
<keyword evidence="3 5" id="KW-0697">Rotamase</keyword>
<reference evidence="8" key="1">
    <citation type="submission" date="2021-01" db="EMBL/GenBank/DDBJ databases">
        <authorList>
            <person name="Corre E."/>
            <person name="Pelletier E."/>
            <person name="Niang G."/>
            <person name="Scheremetjew M."/>
            <person name="Finn R."/>
            <person name="Kale V."/>
            <person name="Holt S."/>
            <person name="Cochrane G."/>
            <person name="Meng A."/>
            <person name="Brown T."/>
            <person name="Cohen L."/>
        </authorList>
    </citation>
    <scope>NUCLEOTIDE SEQUENCE</scope>
    <source>
        <strain evidence="8">GSO104</strain>
    </source>
</reference>
<dbReference type="PROSITE" id="PS50059">
    <property type="entry name" value="FKBP_PPIASE"/>
    <property type="match status" value="1"/>
</dbReference>
<proteinExistence type="predicted"/>
<evidence type="ECO:0000313" key="8">
    <source>
        <dbReference type="EMBL" id="CAE4654360.1"/>
    </source>
</evidence>
<evidence type="ECO:0000256" key="3">
    <source>
        <dbReference type="ARBA" id="ARBA00023110"/>
    </source>
</evidence>
<evidence type="ECO:0000256" key="2">
    <source>
        <dbReference type="ARBA" id="ARBA00013194"/>
    </source>
</evidence>
<dbReference type="EMBL" id="HBNS01053099">
    <property type="protein sequence ID" value="CAE4654360.1"/>
    <property type="molecule type" value="Transcribed_RNA"/>
</dbReference>
<dbReference type="Gene3D" id="3.10.50.40">
    <property type="match status" value="1"/>
</dbReference>
<dbReference type="InterPro" id="IPR046357">
    <property type="entry name" value="PPIase_dom_sf"/>
</dbReference>
<keyword evidence="4 5" id="KW-0413">Isomerase</keyword>
<name>A0A7S4ST12_9STRA</name>